<feature type="non-terminal residue" evidence="3">
    <location>
        <position position="284"/>
    </location>
</feature>
<dbReference type="PANTHER" id="PTHR22878:SF63">
    <property type="entry name" value="DYNEIN AXONEMAL HEAVY CHAIN 10"/>
    <property type="match status" value="1"/>
</dbReference>
<feature type="coiled-coil region" evidence="1">
    <location>
        <begin position="213"/>
        <end position="278"/>
    </location>
</feature>
<organism evidence="3 4">
    <name type="scientific">Streblomastix strix</name>
    <dbReference type="NCBI Taxonomy" id="222440"/>
    <lineage>
        <taxon>Eukaryota</taxon>
        <taxon>Metamonada</taxon>
        <taxon>Preaxostyla</taxon>
        <taxon>Oxymonadida</taxon>
        <taxon>Streblomastigidae</taxon>
        <taxon>Streblomastix</taxon>
    </lineage>
</organism>
<evidence type="ECO:0000313" key="4">
    <source>
        <dbReference type="Proteomes" id="UP000324800"/>
    </source>
</evidence>
<evidence type="ECO:0000256" key="1">
    <source>
        <dbReference type="SAM" id="Coils"/>
    </source>
</evidence>
<dbReference type="OrthoDB" id="424310at2759"/>
<dbReference type="GO" id="GO:0007018">
    <property type="term" value="P:microtubule-based movement"/>
    <property type="evidence" value="ECO:0007669"/>
    <property type="project" value="InterPro"/>
</dbReference>
<dbReference type="Proteomes" id="UP000324800">
    <property type="component" value="Unassembled WGS sequence"/>
</dbReference>
<dbReference type="Pfam" id="PF12777">
    <property type="entry name" value="MT"/>
    <property type="match status" value="1"/>
</dbReference>
<dbReference type="GO" id="GO:0051959">
    <property type="term" value="F:dynein light intermediate chain binding"/>
    <property type="evidence" value="ECO:0007669"/>
    <property type="project" value="InterPro"/>
</dbReference>
<evidence type="ECO:0000313" key="3">
    <source>
        <dbReference type="EMBL" id="KAA6338405.1"/>
    </source>
</evidence>
<feature type="non-terminal residue" evidence="3">
    <location>
        <position position="1"/>
    </location>
</feature>
<proteinExistence type="predicted"/>
<dbReference type="AlphaFoldDB" id="A0A5J4RYV1"/>
<dbReference type="InterPro" id="IPR024743">
    <property type="entry name" value="Dynein_HC_stalk"/>
</dbReference>
<reference evidence="3 4" key="1">
    <citation type="submission" date="2019-03" db="EMBL/GenBank/DDBJ databases">
        <title>Single cell metagenomics reveals metabolic interactions within the superorganism composed of flagellate Streblomastix strix and complex community of Bacteroidetes bacteria on its surface.</title>
        <authorList>
            <person name="Treitli S.C."/>
            <person name="Kolisko M."/>
            <person name="Husnik F."/>
            <person name="Keeling P."/>
            <person name="Hampl V."/>
        </authorList>
    </citation>
    <scope>NUCLEOTIDE SEQUENCE [LARGE SCALE GENOMIC DNA]</scope>
    <source>
        <strain evidence="3">ST1C</strain>
    </source>
</reference>
<evidence type="ECO:0000259" key="2">
    <source>
        <dbReference type="Pfam" id="PF12777"/>
    </source>
</evidence>
<gene>
    <name evidence="3" type="ORF">EZS28_052701</name>
</gene>
<keyword evidence="1" id="KW-0175">Coiled coil</keyword>
<dbReference type="PANTHER" id="PTHR22878">
    <property type="entry name" value="DYNEIN HEAVY CHAIN 6, AXONEMAL-LIKE-RELATED"/>
    <property type="match status" value="1"/>
</dbReference>
<dbReference type="Gene3D" id="1.20.920.20">
    <property type="match status" value="1"/>
</dbReference>
<dbReference type="GO" id="GO:0045505">
    <property type="term" value="F:dynein intermediate chain binding"/>
    <property type="evidence" value="ECO:0007669"/>
    <property type="project" value="InterPro"/>
</dbReference>
<name>A0A5J4RYV1_9EUKA</name>
<protein>
    <submittedName>
        <fullName evidence="3">Putative dynein heavy chain</fullName>
    </submittedName>
</protein>
<dbReference type="InterPro" id="IPR026983">
    <property type="entry name" value="DHC"/>
</dbReference>
<accession>A0A5J4RYV1</accession>
<dbReference type="GO" id="GO:0030286">
    <property type="term" value="C:dynein complex"/>
    <property type="evidence" value="ECO:0007669"/>
    <property type="project" value="InterPro"/>
</dbReference>
<feature type="domain" description="Dynein heavy chain coiled coil stalk" evidence="2">
    <location>
        <begin position="2"/>
        <end position="263"/>
    </location>
</feature>
<sequence>EGVDKLINASTEVDTMNEKLREQKKVTDEQSRQCDDLVKQIEMNTQDVKKKSDDVEKRKKYLWVEQEKIVVDKQDAENVLALTAPALEATAQALRFLEDNKDSINETRVYNTPPKVVQQVFECVSILLEEKDLTWDTIRTMLHQTGFLDLLMNFNKEKLLKKELIMARVIPRLQGQNPAEIKQQHSKAADFIMEWVVAMYQWYDKAKFVQPKKERVEAAEVKLRQSMADLQKAENEIVALNNELKLLDEALQQKRKEQAELKAQLTIIERQLNNARILIVALSI</sequence>
<dbReference type="EMBL" id="SNRW01041265">
    <property type="protein sequence ID" value="KAA6338405.1"/>
    <property type="molecule type" value="Genomic_DNA"/>
</dbReference>
<comment type="caution">
    <text evidence="3">The sequence shown here is derived from an EMBL/GenBank/DDBJ whole genome shotgun (WGS) entry which is preliminary data.</text>
</comment>